<evidence type="ECO:0000313" key="14">
    <source>
        <dbReference type="Proteomes" id="UP001217089"/>
    </source>
</evidence>
<dbReference type="InterPro" id="IPR003020">
    <property type="entry name" value="HCO3_transpt_euk"/>
</dbReference>
<dbReference type="SUPFAM" id="SSF55804">
    <property type="entry name" value="Phoshotransferase/anion transport protein"/>
    <property type="match status" value="1"/>
</dbReference>
<feature type="transmembrane region" description="Helical" evidence="10">
    <location>
        <begin position="415"/>
        <end position="436"/>
    </location>
</feature>
<evidence type="ECO:0000259" key="11">
    <source>
        <dbReference type="Pfam" id="PF00955"/>
    </source>
</evidence>
<organism evidence="13 14">
    <name type="scientific">Tegillarca granosa</name>
    <name type="common">Malaysian cockle</name>
    <name type="synonym">Anadara granosa</name>
    <dbReference type="NCBI Taxonomy" id="220873"/>
    <lineage>
        <taxon>Eukaryota</taxon>
        <taxon>Metazoa</taxon>
        <taxon>Spiralia</taxon>
        <taxon>Lophotrochozoa</taxon>
        <taxon>Mollusca</taxon>
        <taxon>Bivalvia</taxon>
        <taxon>Autobranchia</taxon>
        <taxon>Pteriomorphia</taxon>
        <taxon>Arcoida</taxon>
        <taxon>Arcoidea</taxon>
        <taxon>Arcidae</taxon>
        <taxon>Tegillarca</taxon>
    </lineage>
</organism>
<feature type="transmembrane region" description="Helical" evidence="10">
    <location>
        <begin position="387"/>
        <end position="408"/>
    </location>
</feature>
<feature type="non-terminal residue" evidence="13">
    <location>
        <position position="1"/>
    </location>
</feature>
<name>A0ABQ9F8E8_TEGGR</name>
<feature type="transmembrane region" description="Helical" evidence="10">
    <location>
        <begin position="609"/>
        <end position="627"/>
    </location>
</feature>
<feature type="domain" description="Bicarbonate transporter-like transmembrane" evidence="11">
    <location>
        <begin position="359"/>
        <end position="461"/>
    </location>
</feature>
<dbReference type="PRINTS" id="PR01231">
    <property type="entry name" value="HCO3TRNSPORT"/>
</dbReference>
<evidence type="ECO:0000256" key="10">
    <source>
        <dbReference type="SAM" id="Phobius"/>
    </source>
</evidence>
<evidence type="ECO:0000256" key="3">
    <source>
        <dbReference type="ARBA" id="ARBA00022448"/>
    </source>
</evidence>
<dbReference type="Gene3D" id="1.10.287.570">
    <property type="entry name" value="Helical hairpin bin"/>
    <property type="match status" value="1"/>
</dbReference>
<dbReference type="InterPro" id="IPR013769">
    <property type="entry name" value="Band3_cytoplasmic_dom"/>
</dbReference>
<feature type="transmembrane region" description="Helical" evidence="10">
    <location>
        <begin position="782"/>
        <end position="807"/>
    </location>
</feature>
<feature type="region of interest" description="Disordered" evidence="9">
    <location>
        <begin position="298"/>
        <end position="351"/>
    </location>
</feature>
<dbReference type="InterPro" id="IPR011531">
    <property type="entry name" value="HCO3_transpt-like_TM_dom"/>
</dbReference>
<evidence type="ECO:0000256" key="9">
    <source>
        <dbReference type="SAM" id="MobiDB-lite"/>
    </source>
</evidence>
<feature type="transmembrane region" description="Helical" evidence="10">
    <location>
        <begin position="442"/>
        <end position="463"/>
    </location>
</feature>
<evidence type="ECO:0000313" key="13">
    <source>
        <dbReference type="EMBL" id="KAJ8313638.1"/>
    </source>
</evidence>
<dbReference type="InterPro" id="IPR003024">
    <property type="entry name" value="Na/HCO3_transpt"/>
</dbReference>
<dbReference type="Pfam" id="PF00955">
    <property type="entry name" value="HCO3_cotransp"/>
    <property type="match status" value="2"/>
</dbReference>
<proteinExistence type="inferred from homology"/>
<dbReference type="Proteomes" id="UP001217089">
    <property type="component" value="Unassembled WGS sequence"/>
</dbReference>
<evidence type="ECO:0000256" key="2">
    <source>
        <dbReference type="ARBA" id="ARBA00010993"/>
    </source>
</evidence>
<accession>A0ABQ9F8E8</accession>
<feature type="compositionally biased region" description="Basic residues" evidence="9">
    <location>
        <begin position="135"/>
        <end position="148"/>
    </location>
</feature>
<feature type="domain" description="Bicarbonate transporter-like transmembrane" evidence="11">
    <location>
        <begin position="462"/>
        <end position="816"/>
    </location>
</feature>
<dbReference type="InterPro" id="IPR016152">
    <property type="entry name" value="PTrfase/Anion_transptr"/>
</dbReference>
<gene>
    <name evidence="13" type="ORF">KUTeg_008199</name>
</gene>
<evidence type="ECO:0000256" key="7">
    <source>
        <dbReference type="ARBA" id="ARBA00023065"/>
    </source>
</evidence>
<evidence type="ECO:0000256" key="8">
    <source>
        <dbReference type="ARBA" id="ARBA00023136"/>
    </source>
</evidence>
<feature type="transmembrane region" description="Helical" evidence="10">
    <location>
        <begin position="697"/>
        <end position="722"/>
    </location>
</feature>
<dbReference type="EMBL" id="JARBDR010000342">
    <property type="protein sequence ID" value="KAJ8313638.1"/>
    <property type="molecule type" value="Genomic_DNA"/>
</dbReference>
<feature type="compositionally biased region" description="Gly residues" evidence="9">
    <location>
        <begin position="326"/>
        <end position="336"/>
    </location>
</feature>
<comment type="caution">
    <text evidence="13">The sequence shown here is derived from an EMBL/GenBank/DDBJ whole genome shotgun (WGS) entry which is preliminary data.</text>
</comment>
<dbReference type="PANTHER" id="PTHR11453">
    <property type="entry name" value="ANION EXCHANGE PROTEIN"/>
    <property type="match status" value="1"/>
</dbReference>
<keyword evidence="8 10" id="KW-0472">Membrane</keyword>
<evidence type="ECO:0000259" key="12">
    <source>
        <dbReference type="Pfam" id="PF07565"/>
    </source>
</evidence>
<reference evidence="13 14" key="1">
    <citation type="submission" date="2022-12" db="EMBL/GenBank/DDBJ databases">
        <title>Chromosome-level genome of Tegillarca granosa.</title>
        <authorList>
            <person name="Kim J."/>
        </authorList>
    </citation>
    <scope>NUCLEOTIDE SEQUENCE [LARGE SCALE GENOMIC DNA]</scope>
    <source>
        <strain evidence="13">Teg-2019</strain>
        <tissue evidence="13">Adductor muscle</tissue>
    </source>
</reference>
<keyword evidence="4" id="KW-1003">Cell membrane</keyword>
<dbReference type="PRINTS" id="PR01232">
    <property type="entry name" value="NAHCO3TRSPRT"/>
</dbReference>
<keyword evidence="6 10" id="KW-1133">Transmembrane helix</keyword>
<feature type="region of interest" description="Disordered" evidence="9">
    <location>
        <begin position="135"/>
        <end position="194"/>
    </location>
</feature>
<keyword evidence="5 10" id="KW-0812">Transmembrane</keyword>
<protein>
    <recommendedName>
        <fullName evidence="15">Anion exchange protein</fullName>
    </recommendedName>
</protein>
<comment type="subcellular location">
    <subcellularLocation>
        <location evidence="1">Basolateral cell membrane</location>
        <topology evidence="1">Multi-pass membrane protein</topology>
    </subcellularLocation>
</comment>
<comment type="similarity">
    <text evidence="2">Belongs to the anion exchanger (TC 2.A.31) family.</text>
</comment>
<keyword evidence="7" id="KW-0406">Ion transport</keyword>
<feature type="compositionally biased region" description="Polar residues" evidence="9">
    <location>
        <begin position="309"/>
        <end position="323"/>
    </location>
</feature>
<feature type="transmembrane region" description="Helical" evidence="10">
    <location>
        <begin position="658"/>
        <end position="677"/>
    </location>
</feature>
<evidence type="ECO:0000256" key="5">
    <source>
        <dbReference type="ARBA" id="ARBA00022692"/>
    </source>
</evidence>
<dbReference type="Gene3D" id="3.40.930.10">
    <property type="entry name" value="Mannitol-specific EII, Chain A"/>
    <property type="match status" value="1"/>
</dbReference>
<dbReference type="Pfam" id="PF07565">
    <property type="entry name" value="Band_3_cyto"/>
    <property type="match status" value="1"/>
</dbReference>
<evidence type="ECO:0000256" key="6">
    <source>
        <dbReference type="ARBA" id="ARBA00022989"/>
    </source>
</evidence>
<keyword evidence="14" id="KW-1185">Reference proteome</keyword>
<feature type="transmembrane region" description="Helical" evidence="10">
    <location>
        <begin position="571"/>
        <end position="589"/>
    </location>
</feature>
<sequence>SIIHETPNDYNPTEWVQSVINSVRDDGHKVHSVFSEMDVLRTYNDTYEWREAARWVKYEEVVEEGGKRWSKPHVASLSMQSLFELRNALADGVILLDFDCHSLPQAVDKILDEWIEKGQLDSKLRAHMRDVSLKYHKHGHVKRNKSKGAKLGDIPDESGRRSSMVALPSTPSFSSFENGNGNPSSPDLLHVPSDSNLSKYKPNTNFMRKIPKDAEVASVMVGEVEDLDKRLVAIVRLKEPRLFEQTCEVNLPTKFLFFCYGPIGGTKQYMELGRRTKEDVLAGIDEFMEQVTVLPPGEWDPKIRIEPPTKTQSQEFRKTPSTHSFGNGGGAGGDGASFGEEEDHGGHGDDPALEMSKIPFLGLIRDIKRKVPFYLSDFKDAIHIQCLASFIYVFLGTMTPNVTFGGLLGEATDQYMGVMECIFAAAVTGILFALFSGQPMNILGSTGPMLVLETIIFNLCNALVKYITRFTEESFATLIALIFIVEAFKKLFEIEKYSPVNFHPNDPLPTVCHCVHQNCTSDLLYNTSYLYTSNYTCEDYMGLDLSKLSTNSCITQGGFYDCGPKKYVGDVFFFSILLFIGTFSIAIALIDFKRTTVFPSMIRQRLSDFGVLIAILCMVGLDAVVGLDTPKLTVPTEFKPTRPGRGWFVNPFSDKNPWWLYLAASVPALLCTILVFLDQQITAVIVNRKENKLKKGVGYHLDMFVVAICVGIHSFLGLPWYVAATVSALAHINSLKKESECTAPGEKPTYLGLFKGSVCLQCLFWNHPFVIAMLMEQRVTALAIGVLSGLAYIPMPVLYGVFFFMGFQALRGMQLKNNTT</sequence>
<evidence type="ECO:0008006" key="15">
    <source>
        <dbReference type="Google" id="ProtNLM"/>
    </source>
</evidence>
<evidence type="ECO:0000256" key="1">
    <source>
        <dbReference type="ARBA" id="ARBA00004554"/>
    </source>
</evidence>
<keyword evidence="3" id="KW-0813">Transport</keyword>
<evidence type="ECO:0000256" key="4">
    <source>
        <dbReference type="ARBA" id="ARBA00022475"/>
    </source>
</evidence>
<feature type="transmembrane region" description="Helical" evidence="10">
    <location>
        <begin position="475"/>
        <end position="492"/>
    </location>
</feature>
<feature type="compositionally biased region" description="Polar residues" evidence="9">
    <location>
        <begin position="169"/>
        <end position="185"/>
    </location>
</feature>
<feature type="domain" description="Band 3 cytoplasmic" evidence="12">
    <location>
        <begin position="31"/>
        <end position="301"/>
    </location>
</feature>
<dbReference type="PANTHER" id="PTHR11453:SF36">
    <property type="entry name" value="ANION EXCHANGE PROTEIN"/>
    <property type="match status" value="1"/>
</dbReference>